<organism evidence="2 3">
    <name type="scientific">Pestalotiopsis fici (strain W106-1 / CGMCC3.15140)</name>
    <dbReference type="NCBI Taxonomy" id="1229662"/>
    <lineage>
        <taxon>Eukaryota</taxon>
        <taxon>Fungi</taxon>
        <taxon>Dikarya</taxon>
        <taxon>Ascomycota</taxon>
        <taxon>Pezizomycotina</taxon>
        <taxon>Sordariomycetes</taxon>
        <taxon>Xylariomycetidae</taxon>
        <taxon>Amphisphaeriales</taxon>
        <taxon>Sporocadaceae</taxon>
        <taxon>Pestalotiopsis</taxon>
    </lineage>
</organism>
<feature type="compositionally biased region" description="Polar residues" evidence="1">
    <location>
        <begin position="502"/>
        <end position="512"/>
    </location>
</feature>
<dbReference type="RefSeq" id="XP_007839453.1">
    <property type="nucleotide sequence ID" value="XM_007841262.1"/>
</dbReference>
<accession>W3WRI8</accession>
<protein>
    <submittedName>
        <fullName evidence="2">Uncharacterized protein</fullName>
    </submittedName>
</protein>
<name>W3WRI8_PESFW</name>
<dbReference type="Proteomes" id="UP000030651">
    <property type="component" value="Unassembled WGS sequence"/>
</dbReference>
<evidence type="ECO:0000313" key="3">
    <source>
        <dbReference type="Proteomes" id="UP000030651"/>
    </source>
</evidence>
<reference evidence="3" key="1">
    <citation type="journal article" date="2015" name="BMC Genomics">
        <title>Genomic and transcriptomic analysis of the endophytic fungus Pestalotiopsis fici reveals its lifestyle and high potential for synthesis of natural products.</title>
        <authorList>
            <person name="Wang X."/>
            <person name="Zhang X."/>
            <person name="Liu L."/>
            <person name="Xiang M."/>
            <person name="Wang W."/>
            <person name="Sun X."/>
            <person name="Che Y."/>
            <person name="Guo L."/>
            <person name="Liu G."/>
            <person name="Guo L."/>
            <person name="Wang C."/>
            <person name="Yin W.B."/>
            <person name="Stadler M."/>
            <person name="Zhang X."/>
            <person name="Liu X."/>
        </authorList>
    </citation>
    <scope>NUCLEOTIDE SEQUENCE [LARGE SCALE GENOMIC DNA]</scope>
    <source>
        <strain evidence="3">W106-1 / CGMCC3.15140</strain>
    </source>
</reference>
<evidence type="ECO:0000313" key="2">
    <source>
        <dbReference type="EMBL" id="ETS75737.1"/>
    </source>
</evidence>
<dbReference type="HOGENOM" id="CLU_386403_0_0_1"/>
<feature type="compositionally biased region" description="Low complexity" evidence="1">
    <location>
        <begin position="192"/>
        <end position="201"/>
    </location>
</feature>
<feature type="compositionally biased region" description="Basic and acidic residues" evidence="1">
    <location>
        <begin position="138"/>
        <end position="147"/>
    </location>
</feature>
<keyword evidence="3" id="KW-1185">Reference proteome</keyword>
<dbReference type="OrthoDB" id="4800057at2759"/>
<sequence>MSVKPEHDQASAWNDAYMREISARRKQEADQLNRSFEAKYEHIRGPLVRLYDRRAELHKDLQNLVASIKSYEAEQEHLGLDWDAAHAALNARFEEEDRMLAARERERVEANGHGRPSPSHGTSAQQSGGWTSINGSQGRKDITRDGEEISGGNYRHAEDGTNGKTLPYRVNGNGFEMDESDPSLAGRRPLKPKQLQQQPPQRHSLPGFHSEISRGMSRLKPDFGSCLVFSHIQDSPVDAKGRSPSGRRSLPGVRAHSQAPEPANPADLREINRETLELKNDGTVYTEPPMYAGVPLQRITPEHEYWDPDWLPLEDHIQPQLDAWQQKLDKLRQDKLAVRHTVFLANRQVNRGQAIIDFLRGPNPEFHPYQYVGKEMMAKFYKTFINYDTMFRLINVHEELKKFDLDITPLEWLRQRMYEVATAQGDKFNLSKYTHDLYHDIKLKVLREKHGFGNIGRPSGYKVGEKNPEKGKAKLKREQMGMGGRRKGRRSIGQVDMDDTQSLDGYPQQPQQEFLDPLTPRLQKRPRIEDLPPMLPHPPPMPSQQMVAPLMPPSAPGPVVDDLEHDGWSSTDSFSAGTISHLDWRIHQIKTPQHLTNPEVTQYWTFKKDSRIFEHQILHDISSGVVWGKYDERVNFDLKLDDIVEIQYASDSPRIAVLLRGPERSHVLAQFKRERTKRRFLAFSRKQGVSLAKTTATHLDDTWASMKSEEFVADK</sequence>
<gene>
    <name evidence="2" type="ORF">PFICI_12681</name>
</gene>
<dbReference type="EMBL" id="KI912118">
    <property type="protein sequence ID" value="ETS75737.1"/>
    <property type="molecule type" value="Genomic_DNA"/>
</dbReference>
<dbReference type="AlphaFoldDB" id="W3WRI8"/>
<feature type="compositionally biased region" description="Polar residues" evidence="1">
    <location>
        <begin position="119"/>
        <end position="137"/>
    </location>
</feature>
<dbReference type="eggNOG" id="ENOG502QTAC">
    <property type="taxonomic scope" value="Eukaryota"/>
</dbReference>
<dbReference type="KEGG" id="pfy:PFICI_12681"/>
<feature type="region of interest" description="Disordered" evidence="1">
    <location>
        <begin position="107"/>
        <end position="209"/>
    </location>
</feature>
<dbReference type="OMA" id="YKTFINY"/>
<dbReference type="GeneID" id="19277694"/>
<proteinExistence type="predicted"/>
<feature type="compositionally biased region" description="Basic and acidic residues" evidence="1">
    <location>
        <begin position="463"/>
        <end position="479"/>
    </location>
</feature>
<dbReference type="InParanoid" id="W3WRI8"/>
<evidence type="ECO:0000256" key="1">
    <source>
        <dbReference type="SAM" id="MobiDB-lite"/>
    </source>
</evidence>
<feature type="region of interest" description="Disordered" evidence="1">
    <location>
        <begin position="235"/>
        <end position="270"/>
    </location>
</feature>
<feature type="region of interest" description="Disordered" evidence="1">
    <location>
        <begin position="457"/>
        <end position="519"/>
    </location>
</feature>